<evidence type="ECO:0000256" key="3">
    <source>
        <dbReference type="ARBA" id="ARBA00022679"/>
    </source>
</evidence>
<dbReference type="InterPro" id="IPR050834">
    <property type="entry name" value="Glycosyltransf_2"/>
</dbReference>
<evidence type="ECO:0000259" key="4">
    <source>
        <dbReference type="Pfam" id="PF00535"/>
    </source>
</evidence>
<feature type="domain" description="Glycosyltransferase 2-like" evidence="4">
    <location>
        <begin position="4"/>
        <end position="154"/>
    </location>
</feature>
<keyword evidence="2" id="KW-0328">Glycosyltransferase</keyword>
<dbReference type="Gene3D" id="3.90.550.10">
    <property type="entry name" value="Spore Coat Polysaccharide Biosynthesis Protein SpsA, Chain A"/>
    <property type="match status" value="1"/>
</dbReference>
<keyword evidence="6" id="KW-1185">Reference proteome</keyword>
<gene>
    <name evidence="5" type="ORF">GCM10011516_21890</name>
</gene>
<dbReference type="SUPFAM" id="SSF53448">
    <property type="entry name" value="Nucleotide-diphospho-sugar transferases"/>
    <property type="match status" value="1"/>
</dbReference>
<dbReference type="RefSeq" id="WP_182499206.1">
    <property type="nucleotide sequence ID" value="NZ_BMKM01000005.1"/>
</dbReference>
<reference evidence="5" key="2">
    <citation type="submission" date="2020-09" db="EMBL/GenBank/DDBJ databases">
        <authorList>
            <person name="Sun Q."/>
            <person name="Zhou Y."/>
        </authorList>
    </citation>
    <scope>NUCLEOTIDE SEQUENCE</scope>
    <source>
        <strain evidence="5">CGMCC 1.15966</strain>
    </source>
</reference>
<dbReference type="Proteomes" id="UP000614460">
    <property type="component" value="Unassembled WGS sequence"/>
</dbReference>
<evidence type="ECO:0000256" key="2">
    <source>
        <dbReference type="ARBA" id="ARBA00022676"/>
    </source>
</evidence>
<sequence length="304" mass="34713">MIISVVLPIYNAEEFLKDAIDSILNQTLEDFELILINDGSTDSSLDIINSFDDSRIVIVNQENKGLAKTLNIGLHLAKGKYIARMDADDVAFPTRFEEQIKFLDNNPNVKLLGTAVKLIDKDNRTISIDVPYCGNDFLKKFMKKIGNPFKHPTVIFDREVALKIGGYNEDIGKYFEDYFLWNEISEIGDVEILNKVLLSYRITPGSIMSSVKSTEFSNFILKIINKRNFTNADQLEMNSIKETENTKNNISDVNKIYNERVLSTKKNKINRVFSILKPVLGEEMALLVGSEMKKRRVKKILDKK</sequence>
<keyword evidence="3" id="KW-0808">Transferase</keyword>
<dbReference type="AlphaFoldDB" id="A0A8H9G293"/>
<protein>
    <recommendedName>
        <fullName evidence="4">Glycosyltransferase 2-like domain-containing protein</fullName>
    </recommendedName>
</protein>
<comment type="similarity">
    <text evidence="1">Belongs to the glycosyltransferase 2 family.</text>
</comment>
<reference evidence="5" key="1">
    <citation type="journal article" date="2014" name="Int. J. Syst. Evol. Microbiol.">
        <title>Complete genome sequence of Corynebacterium casei LMG S-19264T (=DSM 44701T), isolated from a smear-ripened cheese.</title>
        <authorList>
            <consortium name="US DOE Joint Genome Institute (JGI-PGF)"/>
            <person name="Walter F."/>
            <person name="Albersmeier A."/>
            <person name="Kalinowski J."/>
            <person name="Ruckert C."/>
        </authorList>
    </citation>
    <scope>NUCLEOTIDE SEQUENCE</scope>
    <source>
        <strain evidence="5">CGMCC 1.15966</strain>
    </source>
</reference>
<dbReference type="Pfam" id="PF00535">
    <property type="entry name" value="Glycos_transf_2"/>
    <property type="match status" value="1"/>
</dbReference>
<comment type="caution">
    <text evidence="5">The sequence shown here is derived from an EMBL/GenBank/DDBJ whole genome shotgun (WGS) entry which is preliminary data.</text>
</comment>
<dbReference type="InterPro" id="IPR001173">
    <property type="entry name" value="Glyco_trans_2-like"/>
</dbReference>
<accession>A0A8H9G293</accession>
<proteinExistence type="inferred from homology"/>
<dbReference type="PANTHER" id="PTHR43685:SF5">
    <property type="entry name" value="GLYCOSYLTRANSFERASE EPSE-RELATED"/>
    <property type="match status" value="1"/>
</dbReference>
<evidence type="ECO:0000313" key="5">
    <source>
        <dbReference type="EMBL" id="GGE23836.1"/>
    </source>
</evidence>
<dbReference type="EMBL" id="BMKM01000005">
    <property type="protein sequence ID" value="GGE23836.1"/>
    <property type="molecule type" value="Genomic_DNA"/>
</dbReference>
<dbReference type="PANTHER" id="PTHR43685">
    <property type="entry name" value="GLYCOSYLTRANSFERASE"/>
    <property type="match status" value="1"/>
</dbReference>
<organism evidence="5 6">
    <name type="scientific">Sphingobacterium cellulitidis</name>
    <dbReference type="NCBI Taxonomy" id="1768011"/>
    <lineage>
        <taxon>Bacteria</taxon>
        <taxon>Pseudomonadati</taxon>
        <taxon>Bacteroidota</taxon>
        <taxon>Sphingobacteriia</taxon>
        <taxon>Sphingobacteriales</taxon>
        <taxon>Sphingobacteriaceae</taxon>
        <taxon>Sphingobacterium</taxon>
    </lineage>
</organism>
<dbReference type="GO" id="GO:0016757">
    <property type="term" value="F:glycosyltransferase activity"/>
    <property type="evidence" value="ECO:0007669"/>
    <property type="project" value="UniProtKB-KW"/>
</dbReference>
<evidence type="ECO:0000256" key="1">
    <source>
        <dbReference type="ARBA" id="ARBA00006739"/>
    </source>
</evidence>
<name>A0A8H9G293_9SPHI</name>
<dbReference type="InterPro" id="IPR029044">
    <property type="entry name" value="Nucleotide-diphossugar_trans"/>
</dbReference>
<evidence type="ECO:0000313" key="6">
    <source>
        <dbReference type="Proteomes" id="UP000614460"/>
    </source>
</evidence>